<organism evidence="10 11">
    <name type="scientific">Mucilaginibacter yixingensis</name>
    <dbReference type="NCBI Taxonomy" id="1295612"/>
    <lineage>
        <taxon>Bacteria</taxon>
        <taxon>Pseudomonadati</taxon>
        <taxon>Bacteroidota</taxon>
        <taxon>Sphingobacteriia</taxon>
        <taxon>Sphingobacteriales</taxon>
        <taxon>Sphingobacteriaceae</taxon>
        <taxon>Mucilaginibacter</taxon>
    </lineage>
</organism>
<gene>
    <name evidence="10" type="ORF">C8P68_103372</name>
</gene>
<dbReference type="Gene3D" id="2.40.170.20">
    <property type="entry name" value="TonB-dependent receptor, beta-barrel domain"/>
    <property type="match status" value="1"/>
</dbReference>
<keyword evidence="4 7" id="KW-0812">Transmembrane</keyword>
<dbReference type="GO" id="GO:0009279">
    <property type="term" value="C:cell outer membrane"/>
    <property type="evidence" value="ECO:0007669"/>
    <property type="project" value="UniProtKB-SubCell"/>
</dbReference>
<keyword evidence="5 7" id="KW-0472">Membrane</keyword>
<comment type="similarity">
    <text evidence="7">Belongs to the TonB-dependent receptor family.</text>
</comment>
<dbReference type="RefSeq" id="WP_107828389.1">
    <property type="nucleotide sequence ID" value="NZ_CP160205.1"/>
</dbReference>
<name>A0A2T5JBF3_9SPHI</name>
<proteinExistence type="inferred from homology"/>
<evidence type="ECO:0000256" key="7">
    <source>
        <dbReference type="PROSITE-ProRule" id="PRU01360"/>
    </source>
</evidence>
<evidence type="ECO:0000256" key="4">
    <source>
        <dbReference type="ARBA" id="ARBA00022692"/>
    </source>
</evidence>
<keyword evidence="8" id="KW-0732">Signal</keyword>
<dbReference type="InterPro" id="IPR036942">
    <property type="entry name" value="Beta-barrel_TonB_sf"/>
</dbReference>
<dbReference type="AlphaFoldDB" id="A0A2T5JBF3"/>
<evidence type="ECO:0000256" key="2">
    <source>
        <dbReference type="ARBA" id="ARBA00022448"/>
    </source>
</evidence>
<evidence type="ECO:0000256" key="5">
    <source>
        <dbReference type="ARBA" id="ARBA00023136"/>
    </source>
</evidence>
<dbReference type="Gene3D" id="2.170.130.10">
    <property type="entry name" value="TonB-dependent receptor, plug domain"/>
    <property type="match status" value="1"/>
</dbReference>
<accession>A0A2T5JBF3</accession>
<dbReference type="Gene3D" id="3.55.50.30">
    <property type="match status" value="1"/>
</dbReference>
<comment type="subcellular location">
    <subcellularLocation>
        <location evidence="1 7">Cell outer membrane</location>
        <topology evidence="1 7">Multi-pass membrane protein</topology>
    </subcellularLocation>
</comment>
<protein>
    <submittedName>
        <fullName evidence="10">Outer membrane receptor protein involved in Fe transport</fullName>
    </submittedName>
</protein>
<evidence type="ECO:0000313" key="11">
    <source>
        <dbReference type="Proteomes" id="UP000244168"/>
    </source>
</evidence>
<feature type="signal peptide" evidence="8">
    <location>
        <begin position="1"/>
        <end position="21"/>
    </location>
</feature>
<evidence type="ECO:0000256" key="1">
    <source>
        <dbReference type="ARBA" id="ARBA00004571"/>
    </source>
</evidence>
<comment type="caution">
    <text evidence="10">The sequence shown here is derived from an EMBL/GenBank/DDBJ whole genome shotgun (WGS) entry which is preliminary data.</text>
</comment>
<feature type="domain" description="TonB-dependent receptor plug" evidence="9">
    <location>
        <begin position="260"/>
        <end position="341"/>
    </location>
</feature>
<feature type="chain" id="PRO_5015456975" evidence="8">
    <location>
        <begin position="22"/>
        <end position="936"/>
    </location>
</feature>
<evidence type="ECO:0000256" key="6">
    <source>
        <dbReference type="ARBA" id="ARBA00023237"/>
    </source>
</evidence>
<dbReference type="Gene3D" id="2.60.40.1120">
    <property type="entry name" value="Carboxypeptidase-like, regulatory domain"/>
    <property type="match status" value="1"/>
</dbReference>
<dbReference type="SUPFAM" id="SSF56935">
    <property type="entry name" value="Porins"/>
    <property type="match status" value="1"/>
</dbReference>
<dbReference type="Pfam" id="PF07715">
    <property type="entry name" value="Plug"/>
    <property type="match status" value="1"/>
</dbReference>
<dbReference type="InterPro" id="IPR039426">
    <property type="entry name" value="TonB-dep_rcpt-like"/>
</dbReference>
<dbReference type="InterPro" id="IPR008969">
    <property type="entry name" value="CarboxyPept-like_regulatory"/>
</dbReference>
<evidence type="ECO:0000259" key="9">
    <source>
        <dbReference type="Pfam" id="PF07715"/>
    </source>
</evidence>
<dbReference type="SUPFAM" id="SSF49464">
    <property type="entry name" value="Carboxypeptidase regulatory domain-like"/>
    <property type="match status" value="1"/>
</dbReference>
<dbReference type="InterPro" id="IPR012910">
    <property type="entry name" value="Plug_dom"/>
</dbReference>
<evidence type="ECO:0000313" key="10">
    <source>
        <dbReference type="EMBL" id="PTQ98211.1"/>
    </source>
</evidence>
<dbReference type="Proteomes" id="UP000244168">
    <property type="component" value="Unassembled WGS sequence"/>
</dbReference>
<keyword evidence="10" id="KW-0675">Receptor</keyword>
<dbReference type="PROSITE" id="PS52016">
    <property type="entry name" value="TONB_DEPENDENT_REC_3"/>
    <property type="match status" value="1"/>
</dbReference>
<dbReference type="PROSITE" id="PS51257">
    <property type="entry name" value="PROKAR_LIPOPROTEIN"/>
    <property type="match status" value="1"/>
</dbReference>
<sequence length="936" mass="103812">MKKIYYCLYPLIFLACSTASAQHTKKVLKNTIIDHFYTCRLDEMLDTIAATYHIPIFFEREPLHEMDVSNHFFNESLQEVFQNVCRANKLQYWIENDGTIYMLQSPDDLPKLKRLKELTRTASALKPVITLEAPKGPPERLSFPITGKVTDMNTGEALPGATVKVRGSNLVTLTNTSGNFTILNVPSDTVALDVSFVGYQPDAFRLNSKMIDSALVLSLYPSMNALNEVTVTGKKSGVLNTDSKQVSVLQLAPSALDKLPNIGERDIMRAFQLMPGVSATNESSSGAYVRGGTPDQNLVLLDGFTVYQVDHLYGFFSAFNSNAVRDVDLMKGGFSAKYGGRLSSVTDIRGKDGNKNETNFGGDISLLSTNLFAETPVGKNSSVFVAVRRSYQGPLYDKIFNKFNTTTEATGPSGGGFGGLSGRGFGGGGFGGGGFRNQTTPSSYFYDVNAKYTYTFSSRNNLALSFYNGSDYLDNGRQMNLPSMATGNATSLKINDNQQSGNTGASLKWGSTIGSKLFANTTFSYTDFNSDRTRGTNAMLTDSGATRNVLNGTVENNHLSDVSLKSDWEWRANQQMKWLFGGFSSQLHIDYTYQSDTTQLINQHNQGLTGGGYVELQYDPNSKWHVQPGLRTTYYGPTGKAYTEPRLNFIYHLNDKFSLKGATGRFYQFTNQVVREDVTGGNRNFWVLANNSNIPVSSAYHFIAGGSYETDDFLFDVEGYYKRLDGLTQYSIRQDGGAGPGGFGGSSSTTTLTENFYQGSGYTQGIEFLLQKKAGLYTGWLSYTLGQAKNKFPVYGSDYYDSDQDIRHEVKSINMYHWQRWSFSAVFIFSTGHPYTAPLGAYTVQTLDGNKTSYLTISGKNAGRLPDYHRLDLSATYDLLRIDGIKTGSIGLSLFNVYNHVNTWYNEYYIRNNQVYTTVVKYLGFTPNITLSLKWK</sequence>
<evidence type="ECO:0000256" key="3">
    <source>
        <dbReference type="ARBA" id="ARBA00022452"/>
    </source>
</evidence>
<keyword evidence="6 7" id="KW-0998">Cell outer membrane</keyword>
<dbReference type="OrthoDB" id="9803050at2"/>
<dbReference type="Pfam" id="PF13715">
    <property type="entry name" value="CarbopepD_reg_2"/>
    <property type="match status" value="1"/>
</dbReference>
<keyword evidence="11" id="KW-1185">Reference proteome</keyword>
<dbReference type="InterPro" id="IPR037066">
    <property type="entry name" value="Plug_dom_sf"/>
</dbReference>
<evidence type="ECO:0000256" key="8">
    <source>
        <dbReference type="SAM" id="SignalP"/>
    </source>
</evidence>
<reference evidence="10 11" key="1">
    <citation type="submission" date="2018-04" db="EMBL/GenBank/DDBJ databases">
        <title>Genomic Encyclopedia of Archaeal and Bacterial Type Strains, Phase II (KMG-II): from individual species to whole genera.</title>
        <authorList>
            <person name="Goeker M."/>
        </authorList>
    </citation>
    <scope>NUCLEOTIDE SEQUENCE [LARGE SCALE GENOMIC DNA]</scope>
    <source>
        <strain evidence="10 11">DSM 26809</strain>
    </source>
</reference>
<keyword evidence="2 7" id="KW-0813">Transport</keyword>
<dbReference type="EMBL" id="QAOQ01000003">
    <property type="protein sequence ID" value="PTQ98211.1"/>
    <property type="molecule type" value="Genomic_DNA"/>
</dbReference>
<keyword evidence="3 7" id="KW-1134">Transmembrane beta strand</keyword>